<dbReference type="AlphaFoldDB" id="A0A2H0LSL0"/>
<evidence type="ECO:0000256" key="1">
    <source>
        <dbReference type="SAM" id="Coils"/>
    </source>
</evidence>
<dbReference type="EMBL" id="PCVY01000014">
    <property type="protein sequence ID" value="PIQ87347.1"/>
    <property type="molecule type" value="Genomic_DNA"/>
</dbReference>
<feature type="domain" description="Transposase InsH N-terminal" evidence="3">
    <location>
        <begin position="22"/>
        <end position="115"/>
    </location>
</feature>
<sequence>MYKSQDRQTMHLFEELFPFGGKLDAENRWLKIAGLIPWESLEKKYAVYFSDRGRPGTDGRLAAGLFLLKHMSGKSDEEVVMELLENPYWQSFCGLETFATGSMIEASTLSRLRKRLGPKYVREMEEATYQVLIEKKILRAKGMLADGTVIPENIKYPNDVGLLNDVRQWVVGHIKGIGEDIGRKYRTYCRKARQVYLNFAKNKRKTKRQIKRAKRQMLQFVRRNLRQLEEALREAYRKGSRRTLLIGAKLVTAKKIFEQQWEMYKKGIHRVEDRIVSFHRPWVRPIKRGKSGKDVEFGAKAAMSHVDGFLFLDKIHHDNFSEAQTSIVGEQIENYEKRFGKAPPSFTGDKAYGSRENRELIEEEKQIRSSFVRLGKRLPSRDKMTRWFKRKQKERNRIEGHFGHGKE</sequence>
<dbReference type="InterPro" id="IPR008490">
    <property type="entry name" value="Transposase_InsH_N"/>
</dbReference>
<evidence type="ECO:0000313" key="5">
    <source>
        <dbReference type="Proteomes" id="UP000230859"/>
    </source>
</evidence>
<feature type="coiled-coil region" evidence="1">
    <location>
        <begin position="196"/>
        <end position="238"/>
    </location>
</feature>
<feature type="region of interest" description="Disordered" evidence="2">
    <location>
        <begin position="383"/>
        <end position="407"/>
    </location>
</feature>
<proteinExistence type="predicted"/>
<reference evidence="4 5" key="1">
    <citation type="submission" date="2017-09" db="EMBL/GenBank/DDBJ databases">
        <title>Depth-based differentiation of microbial function through sediment-hosted aquifers and enrichment of novel symbionts in the deep terrestrial subsurface.</title>
        <authorList>
            <person name="Probst A.J."/>
            <person name="Ladd B."/>
            <person name="Jarett J.K."/>
            <person name="Geller-Mcgrath D.E."/>
            <person name="Sieber C.M."/>
            <person name="Emerson J.B."/>
            <person name="Anantharaman K."/>
            <person name="Thomas B.C."/>
            <person name="Malmstrom R."/>
            <person name="Stieglmeier M."/>
            <person name="Klingl A."/>
            <person name="Woyke T."/>
            <person name="Ryan C.M."/>
            <person name="Banfield J.F."/>
        </authorList>
    </citation>
    <scope>NUCLEOTIDE SEQUENCE [LARGE SCALE GENOMIC DNA]</scope>
    <source>
        <strain evidence="4">CG11_big_fil_rev_8_21_14_0_20_45_26</strain>
    </source>
</reference>
<evidence type="ECO:0000259" key="3">
    <source>
        <dbReference type="Pfam" id="PF05598"/>
    </source>
</evidence>
<dbReference type="InterPro" id="IPR047710">
    <property type="entry name" value="Transpos_IS5-like"/>
</dbReference>
<evidence type="ECO:0000256" key="2">
    <source>
        <dbReference type="SAM" id="MobiDB-lite"/>
    </source>
</evidence>
<dbReference type="PANTHER" id="PTHR33803">
    <property type="entry name" value="IS1478 TRANSPOSASE"/>
    <property type="match status" value="1"/>
</dbReference>
<dbReference type="PANTHER" id="PTHR33803:SF3">
    <property type="entry name" value="BLL1974 PROTEIN"/>
    <property type="match status" value="1"/>
</dbReference>
<protein>
    <submittedName>
        <fullName evidence="4">DDE transposase</fullName>
    </submittedName>
</protein>
<keyword evidence="1" id="KW-0175">Coiled coil</keyword>
<accession>A0A2H0LSL0</accession>
<feature type="non-terminal residue" evidence="4">
    <location>
        <position position="407"/>
    </location>
</feature>
<name>A0A2H0LSL0_9BACT</name>
<comment type="caution">
    <text evidence="4">The sequence shown here is derived from an EMBL/GenBank/DDBJ whole genome shotgun (WGS) entry which is preliminary data.</text>
</comment>
<dbReference type="Proteomes" id="UP000230859">
    <property type="component" value="Unassembled WGS sequence"/>
</dbReference>
<dbReference type="NCBIfam" id="NF033578">
    <property type="entry name" value="transpos_IS5_1"/>
    <property type="match status" value="1"/>
</dbReference>
<feature type="compositionally biased region" description="Basic and acidic residues" evidence="2">
    <location>
        <begin position="395"/>
        <end position="407"/>
    </location>
</feature>
<organism evidence="4 5">
    <name type="scientific">Candidatus Abzuiibacterium crystallinum</name>
    <dbReference type="NCBI Taxonomy" id="1974748"/>
    <lineage>
        <taxon>Bacteria</taxon>
        <taxon>Pseudomonadati</taxon>
        <taxon>Candidatus Omnitrophota</taxon>
        <taxon>Candidatus Abzuiibacterium</taxon>
    </lineage>
</organism>
<gene>
    <name evidence="4" type="ORF">COV74_01090</name>
</gene>
<dbReference type="Pfam" id="PF05598">
    <property type="entry name" value="DUF772"/>
    <property type="match status" value="1"/>
</dbReference>
<evidence type="ECO:0000313" key="4">
    <source>
        <dbReference type="EMBL" id="PIQ87347.1"/>
    </source>
</evidence>